<evidence type="ECO:0000256" key="1">
    <source>
        <dbReference type="SAM" id="Phobius"/>
    </source>
</evidence>
<evidence type="ECO:0000259" key="2">
    <source>
        <dbReference type="Pfam" id="PF13519"/>
    </source>
</evidence>
<name>A0A3B1E169_9ZZZZ</name>
<dbReference type="InterPro" id="IPR002035">
    <property type="entry name" value="VWF_A"/>
</dbReference>
<sequence>MPIRFEHPEWLAVAALALPMGWMAVRWFLTMSRVRRWSAALLRAALLVSIASLLAGAVSVRQTDRLAVVAVVDVSESVRRFARAPGETHSEIVQAVREFLANATKDRGPDDLLGIVVFDGRTLAVSTPTRADPLTRPLDISMADGTDIESALRQASAMIPADAAGRLVLFSDGNETTGDAAGAAAELASRFVSRRGERSGLPIDTVPLSYDITQEVLVESVDVPPTAEAESVVPVRVVLRAAGPRILHLHEQALHRLFFLQIFLL</sequence>
<proteinExistence type="predicted"/>
<dbReference type="SUPFAM" id="SSF53300">
    <property type="entry name" value="vWA-like"/>
    <property type="match status" value="1"/>
</dbReference>
<feature type="domain" description="VWFA" evidence="2">
    <location>
        <begin position="68"/>
        <end position="173"/>
    </location>
</feature>
<dbReference type="CDD" id="cd00198">
    <property type="entry name" value="vWFA"/>
    <property type="match status" value="1"/>
</dbReference>
<dbReference type="PANTHER" id="PTHR37947">
    <property type="entry name" value="BLL2462 PROTEIN"/>
    <property type="match status" value="1"/>
</dbReference>
<dbReference type="Gene3D" id="3.40.50.410">
    <property type="entry name" value="von Willebrand factor, type A domain"/>
    <property type="match status" value="1"/>
</dbReference>
<organism evidence="3">
    <name type="scientific">hydrothermal vent metagenome</name>
    <dbReference type="NCBI Taxonomy" id="652676"/>
    <lineage>
        <taxon>unclassified sequences</taxon>
        <taxon>metagenomes</taxon>
        <taxon>ecological metagenomes</taxon>
    </lineage>
</organism>
<keyword evidence="1" id="KW-0472">Membrane</keyword>
<evidence type="ECO:0000313" key="3">
    <source>
        <dbReference type="EMBL" id="VAX42030.1"/>
    </source>
</evidence>
<reference evidence="3" key="1">
    <citation type="submission" date="2018-06" db="EMBL/GenBank/DDBJ databases">
        <authorList>
            <person name="Zhirakovskaya E."/>
        </authorList>
    </citation>
    <scope>NUCLEOTIDE SEQUENCE</scope>
</reference>
<dbReference type="InterPro" id="IPR036465">
    <property type="entry name" value="vWFA_dom_sf"/>
</dbReference>
<feature type="transmembrane region" description="Helical" evidence="1">
    <location>
        <begin position="12"/>
        <end position="29"/>
    </location>
</feature>
<dbReference type="Pfam" id="PF13519">
    <property type="entry name" value="VWA_2"/>
    <property type="match status" value="1"/>
</dbReference>
<protein>
    <recommendedName>
        <fullName evidence="2">VWFA domain-containing protein</fullName>
    </recommendedName>
</protein>
<accession>A0A3B1E169</accession>
<gene>
    <name evidence="3" type="ORF">MNBD_PLANCTO03-1609</name>
</gene>
<keyword evidence="1" id="KW-1133">Transmembrane helix</keyword>
<dbReference type="EMBL" id="UOGK01000631">
    <property type="protein sequence ID" value="VAX42030.1"/>
    <property type="molecule type" value="Genomic_DNA"/>
</dbReference>
<feature type="transmembrane region" description="Helical" evidence="1">
    <location>
        <begin position="41"/>
        <end position="60"/>
    </location>
</feature>
<dbReference type="AlphaFoldDB" id="A0A3B1E169"/>
<keyword evidence="1" id="KW-0812">Transmembrane</keyword>
<dbReference type="PANTHER" id="PTHR37947:SF2">
    <property type="entry name" value="VON WILLEBRAND FACTOR TYPE A"/>
    <property type="match status" value="1"/>
</dbReference>